<evidence type="ECO:0000256" key="1">
    <source>
        <dbReference type="SAM" id="MobiDB-lite"/>
    </source>
</evidence>
<feature type="compositionally biased region" description="Basic residues" evidence="1">
    <location>
        <begin position="8"/>
        <end position="23"/>
    </location>
</feature>
<gene>
    <name evidence="2" type="ORF">BLITH_1125</name>
</gene>
<dbReference type="AlphaFoldDB" id="A0A2T5G7M7"/>
<dbReference type="EMBL" id="PEBW01000003">
    <property type="protein sequence ID" value="PTQ52158.1"/>
    <property type="molecule type" value="Genomic_DNA"/>
</dbReference>
<proteinExistence type="predicted"/>
<feature type="compositionally biased region" description="Polar residues" evidence="1">
    <location>
        <begin position="44"/>
        <end position="58"/>
    </location>
</feature>
<accession>A0A2T5G7M7</accession>
<dbReference type="Proteomes" id="UP000244016">
    <property type="component" value="Unassembled WGS sequence"/>
</dbReference>
<protein>
    <submittedName>
        <fullName evidence="2">Uncharacterized protein</fullName>
    </submittedName>
</protein>
<evidence type="ECO:0000313" key="3">
    <source>
        <dbReference type="Proteomes" id="UP000244016"/>
    </source>
</evidence>
<name>A0A2T5G7M7_9BACL</name>
<sequence>MTFSRPLYRSRTKSTRGTFRHVPARNGKKENRGRRATPDPALWTSRTLDLTSPSRPRA</sequence>
<evidence type="ECO:0000313" key="2">
    <source>
        <dbReference type="EMBL" id="PTQ52158.1"/>
    </source>
</evidence>
<reference evidence="2 3" key="1">
    <citation type="submission" date="2017-08" db="EMBL/GenBank/DDBJ databases">
        <title>Burning lignite coal seam in the remote Altai Mountains harbors a hydrogen-driven thermophilic microbial community.</title>
        <authorList>
            <person name="Kadnikov V.V."/>
            <person name="Mardanov A.V."/>
            <person name="Ivasenko D."/>
            <person name="Beletsky A.V."/>
            <person name="Karnachuk O.V."/>
            <person name="Ravin N.V."/>
        </authorList>
    </citation>
    <scope>NUCLEOTIDE SEQUENCE [LARGE SCALE GENOMIC DNA]</scope>
    <source>
        <strain evidence="2">AL31</strain>
    </source>
</reference>
<comment type="caution">
    <text evidence="2">The sequence shown here is derived from an EMBL/GenBank/DDBJ whole genome shotgun (WGS) entry which is preliminary data.</text>
</comment>
<feature type="region of interest" description="Disordered" evidence="1">
    <location>
        <begin position="1"/>
        <end position="58"/>
    </location>
</feature>
<organism evidence="2 3">
    <name type="scientific">Brockia lithotrophica</name>
    <dbReference type="NCBI Taxonomy" id="933949"/>
    <lineage>
        <taxon>Bacteria</taxon>
        <taxon>Bacillati</taxon>
        <taxon>Bacillota</taxon>
        <taxon>Bacilli</taxon>
        <taxon>Bacillales</taxon>
        <taxon>Bacillales Family X. Incertae Sedis</taxon>
        <taxon>Brockia</taxon>
    </lineage>
</organism>